<evidence type="ECO:0000313" key="2">
    <source>
        <dbReference type="Proteomes" id="UP001159427"/>
    </source>
</evidence>
<name>A0ABN8PEK1_9CNID</name>
<keyword evidence="2" id="KW-1185">Reference proteome</keyword>
<gene>
    <name evidence="1" type="ORF">PEVE_00042146</name>
</gene>
<accession>A0ABN8PEK1</accession>
<proteinExistence type="predicted"/>
<evidence type="ECO:0000313" key="1">
    <source>
        <dbReference type="EMBL" id="CAH3141456.1"/>
    </source>
</evidence>
<feature type="non-terminal residue" evidence="1">
    <location>
        <position position="1"/>
    </location>
</feature>
<sequence length="92" mass="10880">YFSLKKTREEQRGSQQKCGRWFYPPPRSWNIYSLKCLYYLCSAVVKHEESEAKRLIFFIKENQGGAAWKSTEDVMCPARVEHGFPRMHCEKG</sequence>
<protein>
    <submittedName>
        <fullName evidence="1">Uncharacterized protein</fullName>
    </submittedName>
</protein>
<comment type="caution">
    <text evidence="1">The sequence shown here is derived from an EMBL/GenBank/DDBJ whole genome shotgun (WGS) entry which is preliminary data.</text>
</comment>
<organism evidence="1 2">
    <name type="scientific">Porites evermanni</name>
    <dbReference type="NCBI Taxonomy" id="104178"/>
    <lineage>
        <taxon>Eukaryota</taxon>
        <taxon>Metazoa</taxon>
        <taxon>Cnidaria</taxon>
        <taxon>Anthozoa</taxon>
        <taxon>Hexacorallia</taxon>
        <taxon>Scleractinia</taxon>
        <taxon>Fungiina</taxon>
        <taxon>Poritidae</taxon>
        <taxon>Porites</taxon>
    </lineage>
</organism>
<reference evidence="1 2" key="1">
    <citation type="submission" date="2022-05" db="EMBL/GenBank/DDBJ databases">
        <authorList>
            <consortium name="Genoscope - CEA"/>
            <person name="William W."/>
        </authorList>
    </citation>
    <scope>NUCLEOTIDE SEQUENCE [LARGE SCALE GENOMIC DNA]</scope>
</reference>
<dbReference type="EMBL" id="CALNXI010000819">
    <property type="protein sequence ID" value="CAH3141456.1"/>
    <property type="molecule type" value="Genomic_DNA"/>
</dbReference>
<dbReference type="Proteomes" id="UP001159427">
    <property type="component" value="Unassembled WGS sequence"/>
</dbReference>